<keyword evidence="2" id="KW-1185">Reference proteome</keyword>
<evidence type="ECO:0000313" key="2">
    <source>
        <dbReference type="Proteomes" id="UP001432027"/>
    </source>
</evidence>
<name>A0AAV5TR67_9BILA</name>
<protein>
    <recommendedName>
        <fullName evidence="3">Helicase</fullName>
    </recommendedName>
</protein>
<sequence>VQEDSKDSTIYYMSFTPMVDDDTMVQYLRECMGKRIGKVFLDDCNEPAALTVIRWILFGFQFDSFGLDSIWLTDDMVTQLLKFISDHQVDQLCLTVKDIASTDPAQVLIDLSSVQRSMYIYQLKAKALDSTAKLFFGIRDADWATILLGMFSKKLDNLYIDNPSYPEYLTAGSVDALKEQLPLLNKKVWFTATLPQAAYLDSWLNDHVISVTDDSSSRRVLSIKLSTRANEHFSK</sequence>
<reference evidence="1" key="1">
    <citation type="submission" date="2023-10" db="EMBL/GenBank/DDBJ databases">
        <title>Genome assembly of Pristionchus species.</title>
        <authorList>
            <person name="Yoshida K."/>
            <person name="Sommer R.J."/>
        </authorList>
    </citation>
    <scope>NUCLEOTIDE SEQUENCE</scope>
    <source>
        <strain evidence="1">RS0144</strain>
    </source>
</reference>
<feature type="non-terminal residue" evidence="1">
    <location>
        <position position="1"/>
    </location>
</feature>
<gene>
    <name evidence="1" type="ORF">PENTCL1PPCAC_19102</name>
</gene>
<comment type="caution">
    <text evidence="1">The sequence shown here is derived from an EMBL/GenBank/DDBJ whole genome shotgun (WGS) entry which is preliminary data.</text>
</comment>
<evidence type="ECO:0000313" key="1">
    <source>
        <dbReference type="EMBL" id="GMS96927.1"/>
    </source>
</evidence>
<dbReference type="AlphaFoldDB" id="A0AAV5TR67"/>
<organism evidence="1 2">
    <name type="scientific">Pristionchus entomophagus</name>
    <dbReference type="NCBI Taxonomy" id="358040"/>
    <lineage>
        <taxon>Eukaryota</taxon>
        <taxon>Metazoa</taxon>
        <taxon>Ecdysozoa</taxon>
        <taxon>Nematoda</taxon>
        <taxon>Chromadorea</taxon>
        <taxon>Rhabditida</taxon>
        <taxon>Rhabditina</taxon>
        <taxon>Diplogasteromorpha</taxon>
        <taxon>Diplogasteroidea</taxon>
        <taxon>Neodiplogasteridae</taxon>
        <taxon>Pristionchus</taxon>
    </lineage>
</organism>
<proteinExistence type="predicted"/>
<accession>A0AAV5TR67</accession>
<evidence type="ECO:0008006" key="3">
    <source>
        <dbReference type="Google" id="ProtNLM"/>
    </source>
</evidence>
<dbReference type="EMBL" id="BTSX01000004">
    <property type="protein sequence ID" value="GMS96927.1"/>
    <property type="molecule type" value="Genomic_DNA"/>
</dbReference>
<dbReference type="Proteomes" id="UP001432027">
    <property type="component" value="Unassembled WGS sequence"/>
</dbReference>